<dbReference type="InterPro" id="IPR050266">
    <property type="entry name" value="AB_hydrolase_sf"/>
</dbReference>
<organism evidence="3 4">
    <name type="scientific">Gibbsiella dentisursi</name>
    <dbReference type="NCBI Taxonomy" id="796890"/>
    <lineage>
        <taxon>Bacteria</taxon>
        <taxon>Pseudomonadati</taxon>
        <taxon>Pseudomonadota</taxon>
        <taxon>Gammaproteobacteria</taxon>
        <taxon>Enterobacterales</taxon>
        <taxon>Yersiniaceae</taxon>
        <taxon>Gibbsiella</taxon>
    </lineage>
</organism>
<keyword evidence="4" id="KW-1185">Reference proteome</keyword>
<evidence type="ECO:0000313" key="4">
    <source>
        <dbReference type="Proteomes" id="UP001499994"/>
    </source>
</evidence>
<dbReference type="SUPFAM" id="SSF53474">
    <property type="entry name" value="alpha/beta-Hydrolases"/>
    <property type="match status" value="1"/>
</dbReference>
<comment type="caution">
    <text evidence="3">The sequence shown here is derived from an EMBL/GenBank/DDBJ whole genome shotgun (WGS) entry which is preliminary data.</text>
</comment>
<dbReference type="RefSeq" id="WP_346079420.1">
    <property type="nucleotide sequence ID" value="NZ_BAABDG010000002.1"/>
</dbReference>
<dbReference type="Proteomes" id="UP001499994">
    <property type="component" value="Unassembled WGS sequence"/>
</dbReference>
<sequence length="284" mass="30838">MNETNSAVAAVAPAFSAQGTCYQVTGRGCPVVLIHGVGLDQHMWAQQVACLSQYYQVITYDMLGHGRSPPPPADASLKTYADQLHALLAALHIKRALVIGFSMGGLVARAFALHYPAAAAGLAILNSVYERTPQQQAAVVARAHQVALDGPAANVEAALQRWFSDEYRRTHAAQLAALRQTLLNNDKFGYLTSYRLFAREDRYLSEQLGSIRVPVLVATGEYDSGSTPAMSKALAGKIPGARVAIVPGQKHMMVLEAMEQVNALLLAFLQDAFFNHQHTEELRR</sequence>
<evidence type="ECO:0000313" key="3">
    <source>
        <dbReference type="EMBL" id="GAA3885695.1"/>
    </source>
</evidence>
<gene>
    <name evidence="3" type="ORF">GCM10022405_08780</name>
</gene>
<keyword evidence="1 3" id="KW-0378">Hydrolase</keyword>
<dbReference type="PANTHER" id="PTHR43798">
    <property type="entry name" value="MONOACYLGLYCEROL LIPASE"/>
    <property type="match status" value="1"/>
</dbReference>
<feature type="domain" description="AB hydrolase-1" evidence="2">
    <location>
        <begin position="30"/>
        <end position="256"/>
    </location>
</feature>
<dbReference type="EMBL" id="BAABDG010000002">
    <property type="protein sequence ID" value="GAA3885695.1"/>
    <property type="molecule type" value="Genomic_DNA"/>
</dbReference>
<evidence type="ECO:0000256" key="1">
    <source>
        <dbReference type="ARBA" id="ARBA00022801"/>
    </source>
</evidence>
<accession>A0ABP7KRQ5</accession>
<dbReference type="Gene3D" id="3.40.50.1820">
    <property type="entry name" value="alpha/beta hydrolase"/>
    <property type="match status" value="1"/>
</dbReference>
<reference evidence="4" key="1">
    <citation type="journal article" date="2019" name="Int. J. Syst. Evol. Microbiol.">
        <title>The Global Catalogue of Microorganisms (GCM) 10K type strain sequencing project: providing services to taxonomists for standard genome sequencing and annotation.</title>
        <authorList>
            <consortium name="The Broad Institute Genomics Platform"/>
            <consortium name="The Broad Institute Genome Sequencing Center for Infectious Disease"/>
            <person name="Wu L."/>
            <person name="Ma J."/>
        </authorList>
    </citation>
    <scope>NUCLEOTIDE SEQUENCE [LARGE SCALE GENOMIC DNA]</scope>
    <source>
        <strain evidence="4">JCM 17201</strain>
    </source>
</reference>
<dbReference type="PANTHER" id="PTHR43798:SF31">
    <property type="entry name" value="AB HYDROLASE SUPERFAMILY PROTEIN YCLE"/>
    <property type="match status" value="1"/>
</dbReference>
<dbReference type="PRINTS" id="PR00111">
    <property type="entry name" value="ABHYDROLASE"/>
</dbReference>
<dbReference type="InterPro" id="IPR000073">
    <property type="entry name" value="AB_hydrolase_1"/>
</dbReference>
<name>A0ABP7KRQ5_9GAMM</name>
<evidence type="ECO:0000259" key="2">
    <source>
        <dbReference type="Pfam" id="PF00561"/>
    </source>
</evidence>
<dbReference type="Pfam" id="PF00561">
    <property type="entry name" value="Abhydrolase_1"/>
    <property type="match status" value="1"/>
</dbReference>
<dbReference type="GO" id="GO:0016787">
    <property type="term" value="F:hydrolase activity"/>
    <property type="evidence" value="ECO:0007669"/>
    <property type="project" value="UniProtKB-KW"/>
</dbReference>
<protein>
    <submittedName>
        <fullName evidence="3">Alpha/beta fold hydrolase</fullName>
    </submittedName>
</protein>
<proteinExistence type="predicted"/>
<dbReference type="InterPro" id="IPR029058">
    <property type="entry name" value="AB_hydrolase_fold"/>
</dbReference>